<reference evidence="3" key="1">
    <citation type="journal article" date="2014" name="Genome Announc.">
        <title>Draft Genome Sequences of Marine Flavobacterium Nonlabens Strains NR17, NR24, NR27, NR32, NR33, and Ara13.</title>
        <authorList>
            <person name="Nakanishi M."/>
            <person name="Meirelles P."/>
            <person name="Suzuki R."/>
            <person name="Takatani N."/>
            <person name="Mino S."/>
            <person name="Suda W."/>
            <person name="Oshima K."/>
            <person name="Hattori M."/>
            <person name="Ohkuma M."/>
            <person name="Hosokawa M."/>
            <person name="Miyashita K."/>
            <person name="Thompson F.L."/>
            <person name="Niwa A."/>
            <person name="Sawabe T."/>
            <person name="Sawabe T."/>
        </authorList>
    </citation>
    <scope>NUCLEOTIDE SEQUENCE [LARGE SCALE GENOMIC DNA]</scope>
    <source>
        <strain evidence="3">JCM 19294</strain>
    </source>
</reference>
<feature type="chain" id="PRO_5001861430" description="Curlin" evidence="2">
    <location>
        <begin position="20"/>
        <end position="434"/>
    </location>
</feature>
<gene>
    <name evidence="3" type="ORF">JCM19294_1213</name>
</gene>
<keyword evidence="4" id="KW-1185">Reference proteome</keyword>
<dbReference type="EMBL" id="BBML01000003">
    <property type="protein sequence ID" value="GAK96904.1"/>
    <property type="molecule type" value="Genomic_DNA"/>
</dbReference>
<sequence>MKNILLSAGAMLIASVAFAQTPATVPATTPSAIAVPTPQVSPTLGATVGGNYSNINQKAVGSNALVEQQGTANASYIDQTGSDVGNKNNVYVKQWGNVQPSISGYQNHSEITQDGAGNDFTALQQGDTNMNFGSQVGLDNTVMVKQGANAAQQAQDNVALSDQDGKDNSAEIEQYYDNNMASITQRNDQVAGVGNQSYQLQTANPNQTAGHTAIGEQWGDDNKLVQMQDSGSPASGGANHAEAYQGDATAGAVNAFAQQLQSGDNNEAYSNQFGVNDESFQEQNGSANVAVARQNTLPTNGGDNLLEQYQEGTGNRASADQNGSNNQSFQEQYGTNNSAVLTQRQGQIAGNVALSIQEGMNHQSEINQKTSGNMATVDQTGHGQMSIVNQNFPAGNGTTAQAGAGYNSATVIQRDANVALTPQIQRANATRARF</sequence>
<accession>A0A090Q1D2</accession>
<evidence type="ECO:0000313" key="3">
    <source>
        <dbReference type="EMBL" id="GAK96904.1"/>
    </source>
</evidence>
<comment type="caution">
    <text evidence="3">The sequence shown here is derived from an EMBL/GenBank/DDBJ whole genome shotgun (WGS) entry which is preliminary data.</text>
</comment>
<evidence type="ECO:0000256" key="2">
    <source>
        <dbReference type="SAM" id="SignalP"/>
    </source>
</evidence>
<dbReference type="AlphaFoldDB" id="A0A090Q1D2"/>
<protein>
    <recommendedName>
        <fullName evidence="5">Curlin</fullName>
    </recommendedName>
</protein>
<dbReference type="RefSeq" id="WP_042278435.1">
    <property type="nucleotide sequence ID" value="NZ_BBML01000003.1"/>
</dbReference>
<feature type="signal peptide" evidence="2">
    <location>
        <begin position="1"/>
        <end position="19"/>
    </location>
</feature>
<evidence type="ECO:0000256" key="1">
    <source>
        <dbReference type="SAM" id="MobiDB-lite"/>
    </source>
</evidence>
<keyword evidence="2" id="KW-0732">Signal</keyword>
<evidence type="ECO:0008006" key="5">
    <source>
        <dbReference type="Google" id="ProtNLM"/>
    </source>
</evidence>
<evidence type="ECO:0000313" key="4">
    <source>
        <dbReference type="Proteomes" id="UP000029221"/>
    </source>
</evidence>
<name>A0A090Q1D2_9FLAO</name>
<proteinExistence type="predicted"/>
<dbReference type="Proteomes" id="UP000029221">
    <property type="component" value="Unassembled WGS sequence"/>
</dbReference>
<dbReference type="eggNOG" id="ENOG5030D2R">
    <property type="taxonomic scope" value="Bacteria"/>
</dbReference>
<dbReference type="STRING" id="319236.BST91_03520"/>
<feature type="region of interest" description="Disordered" evidence="1">
    <location>
        <begin position="312"/>
        <end position="332"/>
    </location>
</feature>
<organism evidence="3 4">
    <name type="scientific">Nonlabens tegetincola</name>
    <dbReference type="NCBI Taxonomy" id="323273"/>
    <lineage>
        <taxon>Bacteria</taxon>
        <taxon>Pseudomonadati</taxon>
        <taxon>Bacteroidota</taxon>
        <taxon>Flavobacteriia</taxon>
        <taxon>Flavobacteriales</taxon>
        <taxon>Flavobacteriaceae</taxon>
        <taxon>Nonlabens</taxon>
    </lineage>
</organism>